<dbReference type="AlphaFoldDB" id="A0A8H3B8T5"/>
<dbReference type="InterPro" id="IPR002401">
    <property type="entry name" value="Cyt_P450_E_grp-I"/>
</dbReference>
<reference evidence="15" key="1">
    <citation type="submission" date="2021-01" db="EMBL/GenBank/DDBJ databases">
        <authorList>
            <person name="Kaushik A."/>
        </authorList>
    </citation>
    <scope>NUCLEOTIDE SEQUENCE</scope>
    <source>
        <strain evidence="15">AG4-R118</strain>
    </source>
</reference>
<feature type="binding site" description="axial binding residue" evidence="13">
    <location>
        <position position="456"/>
    </location>
    <ligand>
        <name>heme</name>
        <dbReference type="ChEBI" id="CHEBI:30413"/>
    </ligand>
    <ligandPart>
        <name>Fe</name>
        <dbReference type="ChEBI" id="CHEBI:18248"/>
    </ligandPart>
</feature>
<evidence type="ECO:0000256" key="11">
    <source>
        <dbReference type="ARBA" id="ARBA00023033"/>
    </source>
</evidence>
<name>A0A8H3B8T5_9AGAM</name>
<evidence type="ECO:0000256" key="3">
    <source>
        <dbReference type="ARBA" id="ARBA00005179"/>
    </source>
</evidence>
<evidence type="ECO:0000256" key="4">
    <source>
        <dbReference type="ARBA" id="ARBA00010617"/>
    </source>
</evidence>
<evidence type="ECO:0000256" key="7">
    <source>
        <dbReference type="ARBA" id="ARBA00022723"/>
    </source>
</evidence>
<dbReference type="Gene3D" id="1.10.630.10">
    <property type="entry name" value="Cytochrome P450"/>
    <property type="match status" value="2"/>
</dbReference>
<dbReference type="SUPFAM" id="SSF48264">
    <property type="entry name" value="Cytochrome P450"/>
    <property type="match status" value="2"/>
</dbReference>
<dbReference type="PANTHER" id="PTHR46300">
    <property type="entry name" value="P450, PUTATIVE (EUROFUNG)-RELATED-RELATED"/>
    <property type="match status" value="1"/>
</dbReference>
<dbReference type="CDD" id="cd11065">
    <property type="entry name" value="CYP64-like"/>
    <property type="match status" value="1"/>
</dbReference>
<comment type="similarity">
    <text evidence="4">Belongs to the cytochrome P450 family.</text>
</comment>
<protein>
    <recommendedName>
        <fullName evidence="17">O-methylsterigmatocystin oxidoreductase</fullName>
    </recommendedName>
</protein>
<dbReference type="InterPro" id="IPR017972">
    <property type="entry name" value="Cyt_P450_CS"/>
</dbReference>
<sequence length="794" mass="90112">MFQTLYTPTDLGLLLGAGTLVCLIGCYWNWPGSRHKDMPPGPPPLPIIGNMHQLKPNDIFMQLCELNKKYGPIASLKMGSSNMIVIAGDGSIIRELFDKRGTIYSNRPLEISTEIAGGGDHALWERDTNRWRVARKQMVQHYPRTSKNHYVELQEAESVQLLYDFLHLPEHHMHHPMRYATSVVTCLNYGVRCATYDDPVVREIEDILNRLSMINIPGTKPPVEQFPWMWYLPGSITGNWKDKVKGIGKLMDKLYCGLADIGWERGINGLGLDNLAYKLRLNEGSTGMTRHRQAYVCGLLLEGGSDIVREPGFFYDALLTLFLGRRRYIDLHHGRAQDEIDALYTEEALPKWGDEQKMPFIRAVVKEALRWRSPLPMGVPHRNEQDDYYGGYFFPKGSTVICNTAAIHLDPTRYEDPECFKPERFLDHTLSMAESAVQSDPLKRDHFSFGAGRRFCPGIQVAEQDIFIALSRLLWSFEFSVPPGTSIVTDQLHGFFGEGIRRPKEFPLSIKVRRFPGPVRVPILGNFGLLQLKRADLFDQLQELNQKYGPLASLKLGSSNIIVIGGDGSLVRELLDKRGLIYSNRPSDPAQEITGGGDNVLFQTNTEKWKSARKQIVRHYPRASDPEQVYLQEAESVQLLHDFLHQPEQSMQHSMRYTTSIITCLNYGVRCATYKDPIVHDMETIMTFIPRPPIEHFPFLRYLPDFMAGNWRLKAERVKSLMKKIYGGLADIGWERGSNGMNTDNLAYKLRLNEDVNQLTRNHQAQICGIVLEGGSDIVAGVISTIILAPREPA</sequence>
<comment type="subcellular location">
    <subcellularLocation>
        <location evidence="2">Membrane</location>
    </subcellularLocation>
</comment>
<dbReference type="GO" id="GO:0004497">
    <property type="term" value="F:monooxygenase activity"/>
    <property type="evidence" value="ECO:0007669"/>
    <property type="project" value="UniProtKB-KW"/>
</dbReference>
<comment type="cofactor">
    <cofactor evidence="1 13">
        <name>heme</name>
        <dbReference type="ChEBI" id="CHEBI:30413"/>
    </cofactor>
</comment>
<evidence type="ECO:0000256" key="12">
    <source>
        <dbReference type="ARBA" id="ARBA00023136"/>
    </source>
</evidence>
<dbReference type="Proteomes" id="UP000663888">
    <property type="component" value="Unassembled WGS sequence"/>
</dbReference>
<organism evidence="15 16">
    <name type="scientific">Rhizoctonia solani</name>
    <dbReference type="NCBI Taxonomy" id="456999"/>
    <lineage>
        <taxon>Eukaryota</taxon>
        <taxon>Fungi</taxon>
        <taxon>Dikarya</taxon>
        <taxon>Basidiomycota</taxon>
        <taxon>Agaricomycotina</taxon>
        <taxon>Agaricomycetes</taxon>
        <taxon>Cantharellales</taxon>
        <taxon>Ceratobasidiaceae</taxon>
        <taxon>Rhizoctonia</taxon>
    </lineage>
</organism>
<evidence type="ECO:0008006" key="17">
    <source>
        <dbReference type="Google" id="ProtNLM"/>
    </source>
</evidence>
<evidence type="ECO:0000256" key="8">
    <source>
        <dbReference type="ARBA" id="ARBA00022989"/>
    </source>
</evidence>
<dbReference type="PRINTS" id="PR00463">
    <property type="entry name" value="EP450I"/>
</dbReference>
<dbReference type="GO" id="GO:0020037">
    <property type="term" value="F:heme binding"/>
    <property type="evidence" value="ECO:0007669"/>
    <property type="project" value="InterPro"/>
</dbReference>
<evidence type="ECO:0000256" key="10">
    <source>
        <dbReference type="ARBA" id="ARBA00023004"/>
    </source>
</evidence>
<evidence type="ECO:0000256" key="2">
    <source>
        <dbReference type="ARBA" id="ARBA00004370"/>
    </source>
</evidence>
<keyword evidence="10 13" id="KW-0408">Iron</keyword>
<feature type="transmembrane region" description="Helical" evidence="14">
    <location>
        <begin position="12"/>
        <end position="30"/>
    </location>
</feature>
<accession>A0A8H3B8T5</accession>
<dbReference type="InterPro" id="IPR001128">
    <property type="entry name" value="Cyt_P450"/>
</dbReference>
<comment type="pathway">
    <text evidence="3">Secondary metabolite biosynthesis.</text>
</comment>
<evidence type="ECO:0000313" key="16">
    <source>
        <dbReference type="Proteomes" id="UP000663888"/>
    </source>
</evidence>
<dbReference type="GO" id="GO:0016020">
    <property type="term" value="C:membrane"/>
    <property type="evidence" value="ECO:0007669"/>
    <property type="project" value="UniProtKB-SubCell"/>
</dbReference>
<dbReference type="GO" id="GO:0005506">
    <property type="term" value="F:iron ion binding"/>
    <property type="evidence" value="ECO:0007669"/>
    <property type="project" value="InterPro"/>
</dbReference>
<proteinExistence type="inferred from homology"/>
<keyword evidence="6 14" id="KW-0812">Transmembrane</keyword>
<keyword evidence="5 13" id="KW-0349">Heme</keyword>
<dbReference type="GO" id="GO:0016705">
    <property type="term" value="F:oxidoreductase activity, acting on paired donors, with incorporation or reduction of molecular oxygen"/>
    <property type="evidence" value="ECO:0007669"/>
    <property type="project" value="InterPro"/>
</dbReference>
<evidence type="ECO:0000256" key="9">
    <source>
        <dbReference type="ARBA" id="ARBA00023002"/>
    </source>
</evidence>
<keyword evidence="9" id="KW-0560">Oxidoreductase</keyword>
<evidence type="ECO:0000256" key="14">
    <source>
        <dbReference type="SAM" id="Phobius"/>
    </source>
</evidence>
<evidence type="ECO:0000256" key="1">
    <source>
        <dbReference type="ARBA" id="ARBA00001971"/>
    </source>
</evidence>
<evidence type="ECO:0000313" key="15">
    <source>
        <dbReference type="EMBL" id="CAE6450525.1"/>
    </source>
</evidence>
<dbReference type="PROSITE" id="PS00086">
    <property type="entry name" value="CYTOCHROME_P450"/>
    <property type="match status" value="1"/>
</dbReference>
<dbReference type="Pfam" id="PF00067">
    <property type="entry name" value="p450"/>
    <property type="match status" value="3"/>
</dbReference>
<dbReference type="EMBL" id="CAJMWX010001039">
    <property type="protein sequence ID" value="CAE6450525.1"/>
    <property type="molecule type" value="Genomic_DNA"/>
</dbReference>
<keyword evidence="7 13" id="KW-0479">Metal-binding</keyword>
<comment type="caution">
    <text evidence="15">The sequence shown here is derived from an EMBL/GenBank/DDBJ whole genome shotgun (WGS) entry which is preliminary data.</text>
</comment>
<evidence type="ECO:0000256" key="5">
    <source>
        <dbReference type="ARBA" id="ARBA00022617"/>
    </source>
</evidence>
<evidence type="ECO:0000256" key="13">
    <source>
        <dbReference type="PIRSR" id="PIRSR602401-1"/>
    </source>
</evidence>
<dbReference type="InterPro" id="IPR050364">
    <property type="entry name" value="Cytochrome_P450_fung"/>
</dbReference>
<keyword evidence="8 14" id="KW-1133">Transmembrane helix</keyword>
<keyword evidence="11" id="KW-0503">Monooxygenase</keyword>
<dbReference type="PANTHER" id="PTHR46300:SF2">
    <property type="entry name" value="CYTOCHROME P450 MONOOXYGENASE ALNH-RELATED"/>
    <property type="match status" value="1"/>
</dbReference>
<keyword evidence="12 14" id="KW-0472">Membrane</keyword>
<gene>
    <name evidence="15" type="ORF">RDB_LOCUS68004</name>
</gene>
<dbReference type="InterPro" id="IPR036396">
    <property type="entry name" value="Cyt_P450_sf"/>
</dbReference>
<evidence type="ECO:0000256" key="6">
    <source>
        <dbReference type="ARBA" id="ARBA00022692"/>
    </source>
</evidence>